<dbReference type="Proteomes" id="UP001054252">
    <property type="component" value="Unassembled WGS sequence"/>
</dbReference>
<comment type="caution">
    <text evidence="1">The sequence shown here is derived from an EMBL/GenBank/DDBJ whole genome shotgun (WGS) entry which is preliminary data.</text>
</comment>
<sequence>MICSLQFRRNKRRLGRHFSSSTSLSSVSKTLLIYGQMAGFIQMHHKATMTIFLTRFFSISVTSPNSTSSA</sequence>
<accession>A0AAV5MA22</accession>
<proteinExistence type="predicted"/>
<keyword evidence="2" id="KW-1185">Reference proteome</keyword>
<evidence type="ECO:0000313" key="1">
    <source>
        <dbReference type="EMBL" id="GKV46651.1"/>
    </source>
</evidence>
<evidence type="ECO:0000313" key="2">
    <source>
        <dbReference type="Proteomes" id="UP001054252"/>
    </source>
</evidence>
<gene>
    <name evidence="1" type="ORF">SLEP1_g53627</name>
</gene>
<name>A0AAV5MA22_9ROSI</name>
<dbReference type="EMBL" id="BPVZ01000213">
    <property type="protein sequence ID" value="GKV46651.1"/>
    <property type="molecule type" value="Genomic_DNA"/>
</dbReference>
<reference evidence="1 2" key="1">
    <citation type="journal article" date="2021" name="Commun. Biol.">
        <title>The genome of Shorea leprosula (Dipterocarpaceae) highlights the ecological relevance of drought in aseasonal tropical rainforests.</title>
        <authorList>
            <person name="Ng K.K.S."/>
            <person name="Kobayashi M.J."/>
            <person name="Fawcett J.A."/>
            <person name="Hatakeyama M."/>
            <person name="Paape T."/>
            <person name="Ng C.H."/>
            <person name="Ang C.C."/>
            <person name="Tnah L.H."/>
            <person name="Lee C.T."/>
            <person name="Nishiyama T."/>
            <person name="Sese J."/>
            <person name="O'Brien M.J."/>
            <person name="Copetti D."/>
            <person name="Mohd Noor M.I."/>
            <person name="Ong R.C."/>
            <person name="Putra M."/>
            <person name="Sireger I.Z."/>
            <person name="Indrioko S."/>
            <person name="Kosugi Y."/>
            <person name="Izuno A."/>
            <person name="Isagi Y."/>
            <person name="Lee S.L."/>
            <person name="Shimizu K.K."/>
        </authorList>
    </citation>
    <scope>NUCLEOTIDE SEQUENCE [LARGE SCALE GENOMIC DNA]</scope>
    <source>
        <strain evidence="1">214</strain>
    </source>
</reference>
<protein>
    <submittedName>
        <fullName evidence="1">Uncharacterized protein</fullName>
    </submittedName>
</protein>
<organism evidence="1 2">
    <name type="scientific">Rubroshorea leprosula</name>
    <dbReference type="NCBI Taxonomy" id="152421"/>
    <lineage>
        <taxon>Eukaryota</taxon>
        <taxon>Viridiplantae</taxon>
        <taxon>Streptophyta</taxon>
        <taxon>Embryophyta</taxon>
        <taxon>Tracheophyta</taxon>
        <taxon>Spermatophyta</taxon>
        <taxon>Magnoliopsida</taxon>
        <taxon>eudicotyledons</taxon>
        <taxon>Gunneridae</taxon>
        <taxon>Pentapetalae</taxon>
        <taxon>rosids</taxon>
        <taxon>malvids</taxon>
        <taxon>Malvales</taxon>
        <taxon>Dipterocarpaceae</taxon>
        <taxon>Rubroshorea</taxon>
    </lineage>
</organism>
<dbReference type="AlphaFoldDB" id="A0AAV5MA22"/>